<sequence>MSKKIFFFSIFLVTNYYLLSTNSYAIELQSPRFKIEMDKIDINSEQVVEPVIYTIESLYGANGYKEFNSQGYTIVEQESEKPMVLSLSNSLINFPDLAPNQTHKQEVTLSASTVDNKGFKVSLIQEYPLKNFSGDTIELKYSIFGENIFRSLPNENKGESPTVILNEKDQGSKKINFNIKSPVQGLEGTYETIINFIATPDY</sequence>
<evidence type="ECO:0000313" key="2">
    <source>
        <dbReference type="Proteomes" id="UP000177698"/>
    </source>
</evidence>
<accession>A0A1F7IEZ4</accession>
<protein>
    <submittedName>
        <fullName evidence="1">Uncharacterized protein</fullName>
    </submittedName>
</protein>
<dbReference type="STRING" id="1802056.A2954_02660"/>
<organism evidence="1 2">
    <name type="scientific">Candidatus Roizmanbacteria bacterium RIFCSPLOWO2_01_FULL_37_12</name>
    <dbReference type="NCBI Taxonomy" id="1802056"/>
    <lineage>
        <taxon>Bacteria</taxon>
        <taxon>Candidatus Roizmaniibacteriota</taxon>
    </lineage>
</organism>
<name>A0A1F7IEZ4_9BACT</name>
<evidence type="ECO:0000313" key="1">
    <source>
        <dbReference type="EMBL" id="OGK41926.1"/>
    </source>
</evidence>
<dbReference type="AlphaFoldDB" id="A0A1F7IEZ4"/>
<reference evidence="1 2" key="1">
    <citation type="journal article" date="2016" name="Nat. Commun.">
        <title>Thousands of microbial genomes shed light on interconnected biogeochemical processes in an aquifer system.</title>
        <authorList>
            <person name="Anantharaman K."/>
            <person name="Brown C.T."/>
            <person name="Hug L.A."/>
            <person name="Sharon I."/>
            <person name="Castelle C.J."/>
            <person name="Probst A.J."/>
            <person name="Thomas B.C."/>
            <person name="Singh A."/>
            <person name="Wilkins M.J."/>
            <person name="Karaoz U."/>
            <person name="Brodie E.L."/>
            <person name="Williams K.H."/>
            <person name="Hubbard S.S."/>
            <person name="Banfield J.F."/>
        </authorList>
    </citation>
    <scope>NUCLEOTIDE SEQUENCE [LARGE SCALE GENOMIC DNA]</scope>
</reference>
<dbReference type="EMBL" id="MGAG01000008">
    <property type="protein sequence ID" value="OGK41926.1"/>
    <property type="molecule type" value="Genomic_DNA"/>
</dbReference>
<gene>
    <name evidence="1" type="ORF">A2954_02660</name>
</gene>
<dbReference type="Proteomes" id="UP000177698">
    <property type="component" value="Unassembled WGS sequence"/>
</dbReference>
<comment type="caution">
    <text evidence="1">The sequence shown here is derived from an EMBL/GenBank/DDBJ whole genome shotgun (WGS) entry which is preliminary data.</text>
</comment>
<proteinExistence type="predicted"/>